<dbReference type="AlphaFoldDB" id="X1GVS6"/>
<gene>
    <name evidence="1" type="ORF">S03H2_53624</name>
</gene>
<protein>
    <submittedName>
        <fullName evidence="1">Uncharacterized protein</fullName>
    </submittedName>
</protein>
<feature type="non-terminal residue" evidence="1">
    <location>
        <position position="104"/>
    </location>
</feature>
<proteinExistence type="predicted"/>
<dbReference type="EMBL" id="BARU01034138">
    <property type="protein sequence ID" value="GAH62001.1"/>
    <property type="molecule type" value="Genomic_DNA"/>
</dbReference>
<name>X1GVS6_9ZZZZ</name>
<comment type="caution">
    <text evidence="1">The sequence shown here is derived from an EMBL/GenBank/DDBJ whole genome shotgun (WGS) entry which is preliminary data.</text>
</comment>
<evidence type="ECO:0000313" key="1">
    <source>
        <dbReference type="EMBL" id="GAH62001.1"/>
    </source>
</evidence>
<sequence>MSDYKCGRCGTVYAFKEVWDLPERACKHCGYVFHQDKPVWKAYGEVKHHITSLHWLVNKLTHGAAPHRIDIELSTVFLEIAHDHWRGEPNWYETMFFCHREGKP</sequence>
<accession>X1GVS6</accession>
<organism evidence="1">
    <name type="scientific">marine sediment metagenome</name>
    <dbReference type="NCBI Taxonomy" id="412755"/>
    <lineage>
        <taxon>unclassified sequences</taxon>
        <taxon>metagenomes</taxon>
        <taxon>ecological metagenomes</taxon>
    </lineage>
</organism>
<reference evidence="1" key="1">
    <citation type="journal article" date="2014" name="Front. Microbiol.">
        <title>High frequency of phylogenetically diverse reductive dehalogenase-homologous genes in deep subseafloor sedimentary metagenomes.</title>
        <authorList>
            <person name="Kawai M."/>
            <person name="Futagami T."/>
            <person name="Toyoda A."/>
            <person name="Takaki Y."/>
            <person name="Nishi S."/>
            <person name="Hori S."/>
            <person name="Arai W."/>
            <person name="Tsubouchi T."/>
            <person name="Morono Y."/>
            <person name="Uchiyama I."/>
            <person name="Ito T."/>
            <person name="Fujiyama A."/>
            <person name="Inagaki F."/>
            <person name="Takami H."/>
        </authorList>
    </citation>
    <scope>NUCLEOTIDE SEQUENCE</scope>
    <source>
        <strain evidence="1">Expedition CK06-06</strain>
    </source>
</reference>